<dbReference type="PROSITE" id="PS51186">
    <property type="entry name" value="GNAT"/>
    <property type="match status" value="1"/>
</dbReference>
<dbReference type="OrthoDB" id="41238at2759"/>
<organism evidence="2 3">
    <name type="scientific">Heliocybe sulcata</name>
    <dbReference type="NCBI Taxonomy" id="5364"/>
    <lineage>
        <taxon>Eukaryota</taxon>
        <taxon>Fungi</taxon>
        <taxon>Dikarya</taxon>
        <taxon>Basidiomycota</taxon>
        <taxon>Agaricomycotina</taxon>
        <taxon>Agaricomycetes</taxon>
        <taxon>Gloeophyllales</taxon>
        <taxon>Gloeophyllaceae</taxon>
        <taxon>Heliocybe</taxon>
    </lineage>
</organism>
<feature type="domain" description="N-acetyltransferase" evidence="1">
    <location>
        <begin position="71"/>
        <end position="229"/>
    </location>
</feature>
<evidence type="ECO:0000259" key="1">
    <source>
        <dbReference type="PROSITE" id="PS51186"/>
    </source>
</evidence>
<dbReference type="Gene3D" id="3.40.630.30">
    <property type="match status" value="1"/>
</dbReference>
<dbReference type="AlphaFoldDB" id="A0A5C3MRW4"/>
<keyword evidence="2" id="KW-0012">Acyltransferase</keyword>
<dbReference type="PANTHER" id="PTHR43441">
    <property type="entry name" value="RIBOSOMAL-PROTEIN-SERINE ACETYLTRANSFERASE"/>
    <property type="match status" value="1"/>
</dbReference>
<evidence type="ECO:0000313" key="2">
    <source>
        <dbReference type="EMBL" id="TFK47782.1"/>
    </source>
</evidence>
<name>A0A5C3MRW4_9AGAM</name>
<keyword evidence="3" id="KW-1185">Reference proteome</keyword>
<dbReference type="CDD" id="cd04301">
    <property type="entry name" value="NAT_SF"/>
    <property type="match status" value="1"/>
</dbReference>
<dbReference type="GO" id="GO:0008999">
    <property type="term" value="F:protein-N-terminal-alanine acetyltransferase activity"/>
    <property type="evidence" value="ECO:0007669"/>
    <property type="project" value="TreeGrafter"/>
</dbReference>
<dbReference type="PANTHER" id="PTHR43441:SF5">
    <property type="entry name" value="FAMILY ACETYLTRANSFERASE, PUTATIVE-RELATED"/>
    <property type="match status" value="1"/>
</dbReference>
<protein>
    <submittedName>
        <fullName evidence="2">Acyl-CoA N-acyltransferase</fullName>
    </submittedName>
</protein>
<dbReference type="GO" id="GO:1990189">
    <property type="term" value="F:protein N-terminal-serine acetyltransferase activity"/>
    <property type="evidence" value="ECO:0007669"/>
    <property type="project" value="TreeGrafter"/>
</dbReference>
<accession>A0A5C3MRW4</accession>
<dbReference type="Proteomes" id="UP000305948">
    <property type="component" value="Unassembled WGS sequence"/>
</dbReference>
<evidence type="ECO:0000313" key="3">
    <source>
        <dbReference type="Proteomes" id="UP000305948"/>
    </source>
</evidence>
<gene>
    <name evidence="2" type="ORF">OE88DRAFT_1738312</name>
</gene>
<keyword evidence="2" id="KW-0808">Transferase</keyword>
<dbReference type="InterPro" id="IPR000182">
    <property type="entry name" value="GNAT_dom"/>
</dbReference>
<dbReference type="InterPro" id="IPR016181">
    <property type="entry name" value="Acyl_CoA_acyltransferase"/>
</dbReference>
<sequence>MPGAFVNLYKPPAKHLPDPTYGTDPYDLNFVFPIKPEILENDKLQLTPFIPALHAEGYWTEAHPTRQPGLYDYLPWSPQSLDEFLSLVERYRQDPTGVLFAILDKTRQGQPLAGIIGVIRCDPRNLVAEIGAIIVFPAFQRSHVASNAIGLAMRYCLDLQTASPPGLGLRRVIWATAPENVASNKGAQKMAMKQEVTCRWNWLLAPGKGGGRDRPGDPRPGVDMVLYAMCWDDWESAGREAATKVMDRR</sequence>
<proteinExistence type="predicted"/>
<dbReference type="SUPFAM" id="SSF55729">
    <property type="entry name" value="Acyl-CoA N-acyltransferases (Nat)"/>
    <property type="match status" value="1"/>
</dbReference>
<reference evidence="2 3" key="1">
    <citation type="journal article" date="2019" name="Nat. Ecol. Evol.">
        <title>Megaphylogeny resolves global patterns of mushroom evolution.</title>
        <authorList>
            <person name="Varga T."/>
            <person name="Krizsan K."/>
            <person name="Foldi C."/>
            <person name="Dima B."/>
            <person name="Sanchez-Garcia M."/>
            <person name="Sanchez-Ramirez S."/>
            <person name="Szollosi G.J."/>
            <person name="Szarkandi J.G."/>
            <person name="Papp V."/>
            <person name="Albert L."/>
            <person name="Andreopoulos W."/>
            <person name="Angelini C."/>
            <person name="Antonin V."/>
            <person name="Barry K.W."/>
            <person name="Bougher N.L."/>
            <person name="Buchanan P."/>
            <person name="Buyck B."/>
            <person name="Bense V."/>
            <person name="Catcheside P."/>
            <person name="Chovatia M."/>
            <person name="Cooper J."/>
            <person name="Damon W."/>
            <person name="Desjardin D."/>
            <person name="Finy P."/>
            <person name="Geml J."/>
            <person name="Haridas S."/>
            <person name="Hughes K."/>
            <person name="Justo A."/>
            <person name="Karasinski D."/>
            <person name="Kautmanova I."/>
            <person name="Kiss B."/>
            <person name="Kocsube S."/>
            <person name="Kotiranta H."/>
            <person name="LaButti K.M."/>
            <person name="Lechner B.E."/>
            <person name="Liimatainen K."/>
            <person name="Lipzen A."/>
            <person name="Lukacs Z."/>
            <person name="Mihaltcheva S."/>
            <person name="Morgado L.N."/>
            <person name="Niskanen T."/>
            <person name="Noordeloos M.E."/>
            <person name="Ohm R.A."/>
            <person name="Ortiz-Santana B."/>
            <person name="Ovrebo C."/>
            <person name="Racz N."/>
            <person name="Riley R."/>
            <person name="Savchenko A."/>
            <person name="Shiryaev A."/>
            <person name="Soop K."/>
            <person name="Spirin V."/>
            <person name="Szebenyi C."/>
            <person name="Tomsovsky M."/>
            <person name="Tulloss R.E."/>
            <person name="Uehling J."/>
            <person name="Grigoriev I.V."/>
            <person name="Vagvolgyi C."/>
            <person name="Papp T."/>
            <person name="Martin F.M."/>
            <person name="Miettinen O."/>
            <person name="Hibbett D.S."/>
            <person name="Nagy L.G."/>
        </authorList>
    </citation>
    <scope>NUCLEOTIDE SEQUENCE [LARGE SCALE GENOMIC DNA]</scope>
    <source>
        <strain evidence="2 3">OMC1185</strain>
    </source>
</reference>
<dbReference type="EMBL" id="ML213522">
    <property type="protein sequence ID" value="TFK47782.1"/>
    <property type="molecule type" value="Genomic_DNA"/>
</dbReference>
<dbReference type="InterPro" id="IPR051908">
    <property type="entry name" value="Ribosomal_N-acetyltransferase"/>
</dbReference>
<dbReference type="Pfam" id="PF13302">
    <property type="entry name" value="Acetyltransf_3"/>
    <property type="match status" value="1"/>
</dbReference>